<keyword evidence="2" id="KW-0813">Transport</keyword>
<feature type="domain" description="Cyclic nucleotide-binding" evidence="11">
    <location>
        <begin position="603"/>
        <end position="707"/>
    </location>
</feature>
<feature type="transmembrane region" description="Helical" evidence="10">
    <location>
        <begin position="937"/>
        <end position="959"/>
    </location>
</feature>
<dbReference type="FunFam" id="2.60.120.10:FF:000057">
    <property type="entry name" value="Cyclic nucleotide-binding domain protein"/>
    <property type="match status" value="1"/>
</dbReference>
<evidence type="ECO:0000256" key="4">
    <source>
        <dbReference type="ARBA" id="ARBA00022989"/>
    </source>
</evidence>
<organism evidence="12 13">
    <name type="scientific">Branchiostoma lanceolatum</name>
    <name type="common">Common lancelet</name>
    <name type="synonym">Amphioxus lanceolatum</name>
    <dbReference type="NCBI Taxonomy" id="7740"/>
    <lineage>
        <taxon>Eukaryota</taxon>
        <taxon>Metazoa</taxon>
        <taxon>Chordata</taxon>
        <taxon>Cephalochordata</taxon>
        <taxon>Leptocardii</taxon>
        <taxon>Amphioxiformes</taxon>
        <taxon>Branchiostomatidae</taxon>
        <taxon>Branchiostoma</taxon>
    </lineage>
</organism>
<feature type="transmembrane region" description="Helical" evidence="10">
    <location>
        <begin position="499"/>
        <end position="529"/>
    </location>
</feature>
<dbReference type="OrthoDB" id="415460at2759"/>
<evidence type="ECO:0000256" key="10">
    <source>
        <dbReference type="SAM" id="Phobius"/>
    </source>
</evidence>
<comment type="subcellular location">
    <subcellularLocation>
        <location evidence="1">Membrane</location>
        <topology evidence="1">Multi-pass membrane protein</topology>
    </subcellularLocation>
</comment>
<evidence type="ECO:0000256" key="3">
    <source>
        <dbReference type="ARBA" id="ARBA00022692"/>
    </source>
</evidence>
<evidence type="ECO:0000256" key="9">
    <source>
        <dbReference type="SAM" id="MobiDB-lite"/>
    </source>
</evidence>
<evidence type="ECO:0000313" key="13">
    <source>
        <dbReference type="Proteomes" id="UP000838412"/>
    </source>
</evidence>
<feature type="region of interest" description="Disordered" evidence="9">
    <location>
        <begin position="978"/>
        <end position="1016"/>
    </location>
</feature>
<evidence type="ECO:0000256" key="6">
    <source>
        <dbReference type="ARBA" id="ARBA00023136"/>
    </source>
</evidence>
<dbReference type="PROSITE" id="PS50042">
    <property type="entry name" value="CNMP_BINDING_3"/>
    <property type="match status" value="3"/>
</dbReference>
<dbReference type="SUPFAM" id="SSF81324">
    <property type="entry name" value="Voltage-gated potassium channels"/>
    <property type="match status" value="2"/>
</dbReference>
<feature type="region of interest" description="Disordered" evidence="9">
    <location>
        <begin position="1287"/>
        <end position="1321"/>
    </location>
</feature>
<sequence>MKDHEICPNLRRRVVNYMVLTWRKLRGESAGTMGLMHDMPVALQQDVAFEEAKEVLEQVPLFQETDPSFLRDLAVRTRAVLYAPGDVIVYSGDVTRDLHMIRKGYCEILADDLTETICVMGPGQFFGQLSLIFGDQQPDTIRSRTYVELIILNRDDLEDVLSKYPLAEKQFHDLSKADDFHEALRLSTIKPGKEGPQADRIRSYSQVAAMADDEQLDSFYLPSLFRKRSEPVFKFNPADDKEYLEPFRRVSAPVRILSKMLMRRTFLTSGLWFRVWIILRLTMAAASTFTYTLQAAFLRESWALFGINIGLDVCNFVDMYIKLHAAFYNNHNVLVTHPVETARHYINTNFLMDIIASFPIELLVIPFITDWDYTDFMALVGILRLNRVLIAYNLLMASDYLESKVEIETGLIREVKFLLYSLIFTHWTTCVVWMMGCPPFLSTPCVQNNWIHRTLVDEHDFREDEFGKMYATSMYWACATALNVGYGDLTASLDQDYEMVIMALLQIVGIVFYGYVIASVAASLANAAAQRARYQERLRLIFAFLKCYGVDEQLQKRVDQHYEYMWVRTRGITTGSLFQDLPIALEADVTFTLYQSVVEKVPIFQGMDVGFEKMVSLYFKPTFVLAGEPIVRKNDIPTEMFYVHRGEVERIAPDEDDVTGRAVCTAGPGSFFGHMHVGLNEPWENTVRAKSNCDLYILTRADLLDVLCHYPSLHAQITERTEVIRQETGKEESWDYGEQDQWQDAKDYPTDRTGDVAVDIEPMEYQVTVSASRPILLRPFSCFRRWNRFVIDGRGFWAKLHWHLSSFVLVMSLWLLSWEAAFQNHTWEILMLTYLCDAFFYIEMWLKFHTSYIDEHGNVEADYDRIFDNYFYDRNGFLVDAVAGLPVDIFALAADEHDRLVVLSLLRLWHLLRGVRGMQYFNKLGTDLRVNALLARLYQSLVEVLLVIHLLACFFYIAACPLGKCQKNTWVHDMQMHASGEHGEEEEEHHEGEEEEEEDHSEEEEEEGHHEEGGPVVVPPALQAYVSTVYWTVATLTSTGYGDIHAFSPVEMICAAVVMVLGKMMFGFVLGNVASTLSNAEAFKVSFEEKLKATKAHMDDQDVPHDLRQKVVHYYDYIWLRNSGVDVSTLFLEAPRCLQEDISYGMTKAYLDKTSLFRGLPETFLKNLSTRLRLLFFLPGNYVLRRGDMGAEMYIVFRGEVESGYAQSDGGFVVEAVLGEGKVIGEMSLTYSLPRRRTVRASKHADIFALNRRDLMNLLEDFPDVREEIEQRAVLLFGHLGAPRRKDKERRADSLSARKSGTSQTGLTAGNEQLISRPRSPGVHAKHVLDMVLGT</sequence>
<feature type="compositionally biased region" description="Acidic residues" evidence="9">
    <location>
        <begin position="983"/>
        <end position="1006"/>
    </location>
</feature>
<dbReference type="Gene3D" id="2.60.120.10">
    <property type="entry name" value="Jelly Rolls"/>
    <property type="match status" value="3"/>
</dbReference>
<evidence type="ECO:0000256" key="7">
    <source>
        <dbReference type="ARBA" id="ARBA00023286"/>
    </source>
</evidence>
<keyword evidence="4 10" id="KW-1133">Transmembrane helix</keyword>
<dbReference type="Pfam" id="PF00520">
    <property type="entry name" value="Ion_trans"/>
    <property type="match status" value="2"/>
</dbReference>
<dbReference type="SMART" id="SM00100">
    <property type="entry name" value="cNMP"/>
    <property type="match status" value="3"/>
</dbReference>
<dbReference type="Gene3D" id="1.10.287.630">
    <property type="entry name" value="Helix hairpin bin"/>
    <property type="match status" value="2"/>
</dbReference>
<evidence type="ECO:0000313" key="12">
    <source>
        <dbReference type="EMBL" id="CAH1251716.1"/>
    </source>
</evidence>
<keyword evidence="6 10" id="KW-0472">Membrane</keyword>
<name>A0A8K0EG11_BRALA</name>
<dbReference type="InterPro" id="IPR014710">
    <property type="entry name" value="RmlC-like_jellyroll"/>
</dbReference>
<dbReference type="Gene3D" id="1.10.287.70">
    <property type="match status" value="2"/>
</dbReference>
<feature type="transmembrane region" description="Helical" evidence="10">
    <location>
        <begin position="350"/>
        <end position="369"/>
    </location>
</feature>
<feature type="domain" description="Cyclic nucleotide-binding" evidence="11">
    <location>
        <begin position="1156"/>
        <end position="1268"/>
    </location>
</feature>
<dbReference type="GO" id="GO:0016020">
    <property type="term" value="C:membrane"/>
    <property type="evidence" value="ECO:0007669"/>
    <property type="project" value="UniProtKB-SubCell"/>
</dbReference>
<dbReference type="PANTHER" id="PTHR45638">
    <property type="entry name" value="CYCLIC NUCLEOTIDE-GATED CATION CHANNEL SUBUNIT A"/>
    <property type="match status" value="1"/>
</dbReference>
<dbReference type="PRINTS" id="PR01463">
    <property type="entry name" value="EAGCHANLFMLY"/>
</dbReference>
<dbReference type="InterPro" id="IPR050866">
    <property type="entry name" value="CNG_cation_channel"/>
</dbReference>
<dbReference type="Proteomes" id="UP000838412">
    <property type="component" value="Chromosome 19"/>
</dbReference>
<dbReference type="InterPro" id="IPR018490">
    <property type="entry name" value="cNMP-bd_dom_sf"/>
</dbReference>
<dbReference type="GO" id="GO:0044877">
    <property type="term" value="F:protein-containing complex binding"/>
    <property type="evidence" value="ECO:0007669"/>
    <property type="project" value="TreeGrafter"/>
</dbReference>
<dbReference type="CDD" id="cd00038">
    <property type="entry name" value="CAP_ED"/>
    <property type="match status" value="3"/>
</dbReference>
<feature type="transmembrane region" description="Helical" evidence="10">
    <location>
        <begin position="417"/>
        <end position="436"/>
    </location>
</feature>
<dbReference type="InterPro" id="IPR005821">
    <property type="entry name" value="Ion_trans_dom"/>
</dbReference>
<keyword evidence="5" id="KW-0406">Ion transport</keyword>
<dbReference type="Pfam" id="PF00027">
    <property type="entry name" value="cNMP_binding"/>
    <property type="match status" value="3"/>
</dbReference>
<gene>
    <name evidence="12" type="primary">CNGA2</name>
    <name evidence="12" type="ORF">BLAG_LOCUS12024</name>
</gene>
<evidence type="ECO:0000256" key="2">
    <source>
        <dbReference type="ARBA" id="ARBA00022448"/>
    </source>
</evidence>
<dbReference type="EMBL" id="OV696704">
    <property type="protein sequence ID" value="CAH1251716.1"/>
    <property type="molecule type" value="Genomic_DNA"/>
</dbReference>
<dbReference type="GO" id="GO:0005249">
    <property type="term" value="F:voltage-gated potassium channel activity"/>
    <property type="evidence" value="ECO:0007669"/>
    <property type="project" value="InterPro"/>
</dbReference>
<evidence type="ECO:0000256" key="5">
    <source>
        <dbReference type="ARBA" id="ARBA00023065"/>
    </source>
</evidence>
<dbReference type="SUPFAM" id="SSF51206">
    <property type="entry name" value="cAMP-binding domain-like"/>
    <property type="match status" value="3"/>
</dbReference>
<dbReference type="GO" id="GO:0005221">
    <property type="term" value="F:intracellularly cyclic nucleotide-activated monoatomic cation channel activity"/>
    <property type="evidence" value="ECO:0007669"/>
    <property type="project" value="InterPro"/>
</dbReference>
<protein>
    <submittedName>
        <fullName evidence="12">CNGA2 protein</fullName>
    </submittedName>
</protein>
<keyword evidence="7" id="KW-1071">Ligand-gated ion channel</keyword>
<evidence type="ECO:0000256" key="8">
    <source>
        <dbReference type="ARBA" id="ARBA00023303"/>
    </source>
</evidence>
<keyword evidence="13" id="KW-1185">Reference proteome</keyword>
<proteinExistence type="predicted"/>
<feature type="transmembrane region" description="Helical" evidence="10">
    <location>
        <begin position="271"/>
        <end position="290"/>
    </location>
</feature>
<feature type="transmembrane region" description="Helical" evidence="10">
    <location>
        <begin position="302"/>
        <end position="321"/>
    </location>
</feature>
<accession>A0A8K0EG11</accession>
<dbReference type="InterPro" id="IPR000595">
    <property type="entry name" value="cNMP-bd_dom"/>
</dbReference>
<keyword evidence="3 10" id="KW-0812">Transmembrane</keyword>
<feature type="transmembrane region" description="Helical" evidence="10">
    <location>
        <begin position="375"/>
        <end position="396"/>
    </location>
</feature>
<feature type="domain" description="Cyclic nucleotide-binding" evidence="11">
    <location>
        <begin position="61"/>
        <end position="161"/>
    </location>
</feature>
<reference evidence="12" key="1">
    <citation type="submission" date="2022-01" db="EMBL/GenBank/DDBJ databases">
        <authorList>
            <person name="Braso-Vives M."/>
        </authorList>
    </citation>
    <scope>NUCLEOTIDE SEQUENCE</scope>
</reference>
<dbReference type="PANTHER" id="PTHR45638:SF19">
    <property type="entry name" value="CYCLIC NUCLEOTIDE-BINDING DOMAIN-CONTAINING PROTEIN"/>
    <property type="match status" value="1"/>
</dbReference>
<keyword evidence="8" id="KW-0407">Ion channel</keyword>
<evidence type="ECO:0000256" key="1">
    <source>
        <dbReference type="ARBA" id="ARBA00004141"/>
    </source>
</evidence>
<feature type="compositionally biased region" description="Polar residues" evidence="9">
    <location>
        <begin position="1297"/>
        <end position="1314"/>
    </location>
</feature>
<dbReference type="InterPro" id="IPR003938">
    <property type="entry name" value="K_chnl_volt-dep_EAG/ELK/ERG"/>
</dbReference>
<evidence type="ECO:0000259" key="11">
    <source>
        <dbReference type="PROSITE" id="PS50042"/>
    </source>
</evidence>